<dbReference type="GO" id="GO:0043531">
    <property type="term" value="F:ADP binding"/>
    <property type="evidence" value="ECO:0007669"/>
    <property type="project" value="TreeGrafter"/>
</dbReference>
<dbReference type="PANTHER" id="PTHR48082:SF2">
    <property type="entry name" value="ATP SYNTHASE SUBUNIT ALPHA, MITOCHONDRIAL"/>
    <property type="match status" value="1"/>
</dbReference>
<gene>
    <name evidence="3" type="ORF">OLEA9_A018177</name>
</gene>
<dbReference type="InterPro" id="IPR000194">
    <property type="entry name" value="ATPase_F1/V1/A1_a/bsu_nucl-bd"/>
</dbReference>
<dbReference type="Proteomes" id="UP000594638">
    <property type="component" value="Unassembled WGS sequence"/>
</dbReference>
<comment type="similarity">
    <text evidence="1">Belongs to the ATPase alpha/beta chains family.</text>
</comment>
<dbReference type="EMBL" id="CACTIH010000007">
    <property type="protein sequence ID" value="CAA2933798.1"/>
    <property type="molecule type" value="Genomic_DNA"/>
</dbReference>
<dbReference type="AlphaFoldDB" id="A0A8S0P9C6"/>
<dbReference type="GO" id="GO:0045259">
    <property type="term" value="C:proton-transporting ATP synthase complex"/>
    <property type="evidence" value="ECO:0007669"/>
    <property type="project" value="InterPro"/>
</dbReference>
<dbReference type="Gramene" id="OE9A018177T1">
    <property type="protein sequence ID" value="OE9A018177C1"/>
    <property type="gene ID" value="OE9A018177"/>
</dbReference>
<dbReference type="InterPro" id="IPR005294">
    <property type="entry name" value="ATP_synth_F1_asu"/>
</dbReference>
<dbReference type="GO" id="GO:0005524">
    <property type="term" value="F:ATP binding"/>
    <property type="evidence" value="ECO:0007669"/>
    <property type="project" value="InterPro"/>
</dbReference>
<name>A0A8S0P9C6_OLEEU</name>
<accession>A0A8S0P9C6</accession>
<dbReference type="PANTHER" id="PTHR48082">
    <property type="entry name" value="ATP SYNTHASE SUBUNIT ALPHA, MITOCHONDRIAL"/>
    <property type="match status" value="1"/>
</dbReference>
<dbReference type="GO" id="GO:0046933">
    <property type="term" value="F:proton-transporting ATP synthase activity, rotational mechanism"/>
    <property type="evidence" value="ECO:0007669"/>
    <property type="project" value="InterPro"/>
</dbReference>
<evidence type="ECO:0000256" key="1">
    <source>
        <dbReference type="ARBA" id="ARBA00008936"/>
    </source>
</evidence>
<sequence>MTGEPLIEVPVNGGHNYNGPKVANFLIGPFERATKSSSSLGEGSMTALPIVETQLGDVSAYIPTNMIFITDGQMFLSVDLFNGGIKSAINVGIYPNGTIVSYHYARRIG</sequence>
<evidence type="ECO:0000313" key="4">
    <source>
        <dbReference type="Proteomes" id="UP000594638"/>
    </source>
</evidence>
<dbReference type="SUPFAM" id="SSF52540">
    <property type="entry name" value="P-loop containing nucleoside triphosphate hydrolases"/>
    <property type="match status" value="1"/>
</dbReference>
<dbReference type="Gene3D" id="3.40.50.12240">
    <property type="match status" value="1"/>
</dbReference>
<dbReference type="InterPro" id="IPR027417">
    <property type="entry name" value="P-loop_NTPase"/>
</dbReference>
<reference evidence="3 4" key="1">
    <citation type="submission" date="2019-12" db="EMBL/GenBank/DDBJ databases">
        <authorList>
            <person name="Alioto T."/>
            <person name="Alioto T."/>
            <person name="Gomez Garrido J."/>
        </authorList>
    </citation>
    <scope>NUCLEOTIDE SEQUENCE [LARGE SCALE GENOMIC DNA]</scope>
</reference>
<dbReference type="OrthoDB" id="1736095at2759"/>
<proteinExistence type="inferred from homology"/>
<feature type="domain" description="ATPase F1/V1/A1 complex alpha/beta subunit nucleotide-binding" evidence="2">
    <location>
        <begin position="24"/>
        <end position="92"/>
    </location>
</feature>
<evidence type="ECO:0000259" key="2">
    <source>
        <dbReference type="Pfam" id="PF00006"/>
    </source>
</evidence>
<organism evidence="3 4">
    <name type="scientific">Olea europaea subsp. europaea</name>
    <dbReference type="NCBI Taxonomy" id="158383"/>
    <lineage>
        <taxon>Eukaryota</taxon>
        <taxon>Viridiplantae</taxon>
        <taxon>Streptophyta</taxon>
        <taxon>Embryophyta</taxon>
        <taxon>Tracheophyta</taxon>
        <taxon>Spermatophyta</taxon>
        <taxon>Magnoliopsida</taxon>
        <taxon>eudicotyledons</taxon>
        <taxon>Gunneridae</taxon>
        <taxon>Pentapetalae</taxon>
        <taxon>asterids</taxon>
        <taxon>lamiids</taxon>
        <taxon>Lamiales</taxon>
        <taxon>Oleaceae</taxon>
        <taxon>Oleeae</taxon>
        <taxon>Olea</taxon>
    </lineage>
</organism>
<comment type="caution">
    <text evidence="3">The sequence shown here is derived from an EMBL/GenBank/DDBJ whole genome shotgun (WGS) entry which is preliminary data.</text>
</comment>
<dbReference type="Pfam" id="PF00006">
    <property type="entry name" value="ATP-synt_ab"/>
    <property type="match status" value="1"/>
</dbReference>
<protein>
    <submittedName>
        <fullName evidence="3">ATPase alpha subunit, partial (Plastid)</fullName>
    </submittedName>
</protein>
<keyword evidence="4" id="KW-1185">Reference proteome</keyword>
<evidence type="ECO:0000313" key="3">
    <source>
        <dbReference type="EMBL" id="CAA2933798.1"/>
    </source>
</evidence>